<accession>A0A168KN03</accession>
<proteinExistence type="predicted"/>
<protein>
    <submittedName>
        <fullName evidence="2">Uncharacterized protein</fullName>
    </submittedName>
</protein>
<evidence type="ECO:0000313" key="2">
    <source>
        <dbReference type="EMBL" id="OAB42240.1"/>
    </source>
</evidence>
<dbReference type="Proteomes" id="UP000076967">
    <property type="component" value="Unassembled WGS sequence"/>
</dbReference>
<feature type="signal peptide" evidence="1">
    <location>
        <begin position="1"/>
        <end position="28"/>
    </location>
</feature>
<dbReference type="OrthoDB" id="2625511at2"/>
<feature type="chain" id="PRO_5007898516" evidence="1">
    <location>
        <begin position="29"/>
        <end position="241"/>
    </location>
</feature>
<dbReference type="RefSeq" id="WP_068533373.1">
    <property type="nucleotide sequence ID" value="NZ_LVJH01000022.1"/>
</dbReference>
<gene>
    <name evidence="2" type="ORF">PGLA_13110</name>
</gene>
<dbReference type="EMBL" id="LVJH01000022">
    <property type="protein sequence ID" value="OAB42240.1"/>
    <property type="molecule type" value="Genomic_DNA"/>
</dbReference>
<reference evidence="2 3" key="1">
    <citation type="submission" date="2016-03" db="EMBL/GenBank/DDBJ databases">
        <title>Draft genome sequence of Paenibacillus glacialis DSM 22343.</title>
        <authorList>
            <person name="Shin S.-K."/>
            <person name="Yi H."/>
        </authorList>
    </citation>
    <scope>NUCLEOTIDE SEQUENCE [LARGE SCALE GENOMIC DNA]</scope>
    <source>
        <strain evidence="2 3">DSM 22343</strain>
    </source>
</reference>
<dbReference type="STRING" id="494026.PGLA_13110"/>
<evidence type="ECO:0000313" key="3">
    <source>
        <dbReference type="Proteomes" id="UP000076967"/>
    </source>
</evidence>
<keyword evidence="3" id="KW-1185">Reference proteome</keyword>
<evidence type="ECO:0000256" key="1">
    <source>
        <dbReference type="SAM" id="SignalP"/>
    </source>
</evidence>
<dbReference type="AlphaFoldDB" id="A0A168KN03"/>
<keyword evidence="1" id="KW-0732">Signal</keyword>
<organism evidence="2 3">
    <name type="scientific">Paenibacillus glacialis</name>
    <dbReference type="NCBI Taxonomy" id="494026"/>
    <lineage>
        <taxon>Bacteria</taxon>
        <taxon>Bacillati</taxon>
        <taxon>Bacillota</taxon>
        <taxon>Bacilli</taxon>
        <taxon>Bacillales</taxon>
        <taxon>Paenibacillaceae</taxon>
        <taxon>Paenibacillus</taxon>
    </lineage>
</organism>
<sequence>MNHQMIFKKLALSAVLVSAVAVPTVTNAASEPKAVSPEASSKTVTTVSGNKVLATVTTVASSWANPLELVKTYAPTTLEDWKKTLEQYKKVAGNDLSGIYKATKVVSAEPAVSGEAMPFFIDMKKIDIKPGQAFDITSLESAGVEHIAAIPTAIGEANNMSVTLVMDNGKADQAAFEKTSFVKSTMATSSEQMSEGDQAFFKAQIALNDAAKSKDAAAIKEALAKLLVQYKQQIADFETAK</sequence>
<name>A0A168KN03_9BACL</name>
<comment type="caution">
    <text evidence="2">The sequence shown here is derived from an EMBL/GenBank/DDBJ whole genome shotgun (WGS) entry which is preliminary data.</text>
</comment>